<evidence type="ECO:0000313" key="3">
    <source>
        <dbReference type="Proteomes" id="UP000515344"/>
    </source>
</evidence>
<accession>A0A7G5XGR5</accession>
<evidence type="ECO:0000259" key="1">
    <source>
        <dbReference type="Pfam" id="PF09823"/>
    </source>
</evidence>
<name>A0A7G5XGR5_9BACT</name>
<sequence length="767" mass="88398">MKSVSQIEINLDSIQEGLRLWIDARRPDSLFDAEENAEENNEARFQLVEGCLYDFQINDPEFVLGDIGENIIQQHKRTANLGTISPNIFVGTLSIPLLEKETNQELSKVELEVQSVKAGYRNDYRDMLEFITEKCTDLLLQANSPVSQHFEIDYSKDSQTLYQKFAFIKSVIGTDEFAEAVHRIVTAPVTKWKETTEEKDIRNARRFSNANIKEVLKGSKRTKLPQTHYLRSYGIETLPERITTIRKTDSVDTPENRFIKHALENFLKFCTDINSKAKQFGHTKMQNESEIMIRELESQLHHSIFKEISRPTTLKLNSPVLQRKEGYREILRVWLMFDLAAKLIWSGGDDIYSGGKKDIATLYEYWLFFKLLDLFQTIFNIEPKDISDLIKETADGLNLQIRQGKFTALRGVYDSGSRKLNIRFNYNRSFSGKKSYPDSGSWTATLRPDYTLSFWPFGISESEAEKQELIVHVHFDAKYKVANLADFLEQNSDMELDEEKTENRKGIYKNGDLLKMHAYKDAIRRTGGAYVLYPGDKSINQKGFHEIIPGLGAFPVRPSKVDSGIGELKAFILEIIEHFINRASQREKLAFRTFDIYKNPPESDNEVREPLPETYNTNRDLIPDETFVLVGFYNSSEHYDWIKKNKYYNFRTDTRTGSLILDKETVSAKYLLLHKTGDTNSGDLWKIVSKGPRVFSKNALVKKGYPSTSSSSSEEKYYLIIEIEKVSDLEFENTKWDFRKLANYSPGRASAVPFTASLTELMKSKVK</sequence>
<dbReference type="Pfam" id="PF09823">
    <property type="entry name" value="DUF2357"/>
    <property type="match status" value="1"/>
</dbReference>
<dbReference type="InterPro" id="IPR018633">
    <property type="entry name" value="DUF2357"/>
</dbReference>
<dbReference type="AlphaFoldDB" id="A0A7G5XGR5"/>
<reference evidence="3" key="1">
    <citation type="submission" date="2020-08" db="EMBL/GenBank/DDBJ databases">
        <title>Lacibacter sp. S13-6-6 genome sequencing.</title>
        <authorList>
            <person name="Jin L."/>
        </authorList>
    </citation>
    <scope>NUCLEOTIDE SEQUENCE [LARGE SCALE GENOMIC DNA]</scope>
    <source>
        <strain evidence="3">S13-6-6</strain>
    </source>
</reference>
<feature type="domain" description="DUF2357" evidence="1">
    <location>
        <begin position="82"/>
        <end position="334"/>
    </location>
</feature>
<proteinExistence type="predicted"/>
<organism evidence="2 3">
    <name type="scientific">Lacibacter sediminis</name>
    <dbReference type="NCBI Taxonomy" id="2760713"/>
    <lineage>
        <taxon>Bacteria</taxon>
        <taxon>Pseudomonadati</taxon>
        <taxon>Bacteroidota</taxon>
        <taxon>Chitinophagia</taxon>
        <taxon>Chitinophagales</taxon>
        <taxon>Chitinophagaceae</taxon>
        <taxon>Lacibacter</taxon>
    </lineage>
</organism>
<dbReference type="RefSeq" id="WP_182803055.1">
    <property type="nucleotide sequence ID" value="NZ_CP060007.1"/>
</dbReference>
<gene>
    <name evidence="2" type="ORF">H4075_00280</name>
</gene>
<dbReference type="Pfam" id="PF04411">
    <property type="entry name" value="PDDEXK_7"/>
    <property type="match status" value="1"/>
</dbReference>
<protein>
    <submittedName>
        <fullName evidence="2">DUF2357 domain-containing protein</fullName>
    </submittedName>
</protein>
<dbReference type="KEGG" id="lacs:H4075_00280"/>
<evidence type="ECO:0000313" key="2">
    <source>
        <dbReference type="EMBL" id="QNA44668.1"/>
    </source>
</evidence>
<dbReference type="InterPro" id="IPR007505">
    <property type="entry name" value="PDDEXK_7"/>
</dbReference>
<dbReference type="EMBL" id="CP060007">
    <property type="protein sequence ID" value="QNA44668.1"/>
    <property type="molecule type" value="Genomic_DNA"/>
</dbReference>
<keyword evidence="3" id="KW-1185">Reference proteome</keyword>
<dbReference type="Proteomes" id="UP000515344">
    <property type="component" value="Chromosome"/>
</dbReference>